<dbReference type="SUPFAM" id="SSF46689">
    <property type="entry name" value="Homeodomain-like"/>
    <property type="match status" value="2"/>
</dbReference>
<dbReference type="InterPro" id="IPR009057">
    <property type="entry name" value="Homeodomain-like_sf"/>
</dbReference>
<dbReference type="InterPro" id="IPR018247">
    <property type="entry name" value="EF_Hand_1_Ca_BS"/>
</dbReference>
<organism evidence="5 6">
    <name type="scientific">Mycobacterium deserti</name>
    <dbReference type="NCBI Taxonomy" id="2978347"/>
    <lineage>
        <taxon>Bacteria</taxon>
        <taxon>Bacillati</taxon>
        <taxon>Actinomycetota</taxon>
        <taxon>Actinomycetes</taxon>
        <taxon>Mycobacteriales</taxon>
        <taxon>Mycobacteriaceae</taxon>
        <taxon>Mycobacterium</taxon>
    </lineage>
</organism>
<evidence type="ECO:0000259" key="4">
    <source>
        <dbReference type="PROSITE" id="PS01124"/>
    </source>
</evidence>
<evidence type="ECO:0000256" key="1">
    <source>
        <dbReference type="ARBA" id="ARBA00023015"/>
    </source>
</evidence>
<sequence>MIIIDTNLAHHLQPSRTRVEFADFADAEKFLNDVYGTSLRLERASEDRSSGLVLRHARTAVGPLAIEQVYLAGEVKAAPDPINKVMAVWVSSGVITSECAGLNSETSTDEIAMLSQPDLPYRTFTHDVRAMTVLLDPAVVAGVARNVPRDQAPLPVRFTSFTPVDLDAALLWKNTVAYVSKTVMAPDAVVTPLVVGHASRLLAAVMLSTFPNNATAEGAKAHDRSDAKPVLLRRAVEFMDANATNDISLADIAAAIHVTPRAVQYMFRRHLATTPLQHLRRMRLHYAHLELSAADRSNDTVTEIAARWGFAHTGRFAVLYRHTYGQSPHTTLRG</sequence>
<dbReference type="Pfam" id="PF12833">
    <property type="entry name" value="HTH_18"/>
    <property type="match status" value="1"/>
</dbReference>
<dbReference type="PROSITE" id="PS00041">
    <property type="entry name" value="HTH_ARAC_FAMILY_1"/>
    <property type="match status" value="1"/>
</dbReference>
<dbReference type="PROSITE" id="PS00018">
    <property type="entry name" value="EF_HAND_1"/>
    <property type="match status" value="1"/>
</dbReference>
<dbReference type="Proteomes" id="UP001206639">
    <property type="component" value="Unassembled WGS sequence"/>
</dbReference>
<evidence type="ECO:0000256" key="3">
    <source>
        <dbReference type="ARBA" id="ARBA00023163"/>
    </source>
</evidence>
<dbReference type="Gene3D" id="1.10.10.60">
    <property type="entry name" value="Homeodomain-like"/>
    <property type="match status" value="1"/>
</dbReference>
<dbReference type="PANTHER" id="PTHR46796">
    <property type="entry name" value="HTH-TYPE TRANSCRIPTIONAL ACTIVATOR RHAS-RELATED"/>
    <property type="match status" value="1"/>
</dbReference>
<dbReference type="PROSITE" id="PS01124">
    <property type="entry name" value="HTH_ARAC_FAMILY_2"/>
    <property type="match status" value="1"/>
</dbReference>
<dbReference type="PANTHER" id="PTHR46796:SF12">
    <property type="entry name" value="HTH-TYPE DNA-BINDING TRANSCRIPTIONAL ACTIVATOR EUTR"/>
    <property type="match status" value="1"/>
</dbReference>
<name>A0ABT2M8H0_9MYCO</name>
<dbReference type="InterPro" id="IPR050204">
    <property type="entry name" value="AraC_XylS_family_regulators"/>
</dbReference>
<keyword evidence="1" id="KW-0805">Transcription regulation</keyword>
<feature type="domain" description="HTH araC/xylS-type" evidence="4">
    <location>
        <begin position="233"/>
        <end position="334"/>
    </location>
</feature>
<keyword evidence="2" id="KW-0238">DNA-binding</keyword>
<dbReference type="SMART" id="SM00342">
    <property type="entry name" value="HTH_ARAC"/>
    <property type="match status" value="1"/>
</dbReference>
<keyword evidence="3" id="KW-0804">Transcription</keyword>
<reference evidence="6" key="1">
    <citation type="submission" date="2023-07" db="EMBL/GenBank/DDBJ databases">
        <authorList>
            <person name="Deng Y."/>
            <person name="Zhang Y.-Q."/>
        </authorList>
    </citation>
    <scope>NUCLEOTIDE SEQUENCE [LARGE SCALE GENOMIC DNA]</scope>
    <source>
        <strain evidence="6">CPCC 205710</strain>
    </source>
</reference>
<evidence type="ECO:0000313" key="6">
    <source>
        <dbReference type="Proteomes" id="UP001206639"/>
    </source>
</evidence>
<evidence type="ECO:0000313" key="5">
    <source>
        <dbReference type="EMBL" id="MCT7657435.1"/>
    </source>
</evidence>
<dbReference type="InterPro" id="IPR018060">
    <property type="entry name" value="HTH_AraC"/>
</dbReference>
<evidence type="ECO:0000256" key="2">
    <source>
        <dbReference type="ARBA" id="ARBA00023125"/>
    </source>
</evidence>
<keyword evidence="6" id="KW-1185">Reference proteome</keyword>
<gene>
    <name evidence="5" type="ORF">N4S67_03255</name>
</gene>
<accession>A0ABT2M8H0</accession>
<proteinExistence type="predicted"/>
<comment type="caution">
    <text evidence="5">The sequence shown here is derived from an EMBL/GenBank/DDBJ whole genome shotgun (WGS) entry which is preliminary data.</text>
</comment>
<protein>
    <submittedName>
        <fullName evidence="5">Helix-turn-helix transcriptional regulator</fullName>
    </submittedName>
</protein>
<dbReference type="InterPro" id="IPR018062">
    <property type="entry name" value="HTH_AraC-typ_CS"/>
</dbReference>
<dbReference type="EMBL" id="JAODWD010000001">
    <property type="protein sequence ID" value="MCT7657435.1"/>
    <property type="molecule type" value="Genomic_DNA"/>
</dbReference>